<dbReference type="InterPro" id="IPR052336">
    <property type="entry name" value="MlaD_Phospholipid_Transporter"/>
</dbReference>
<dbReference type="Pfam" id="PF02470">
    <property type="entry name" value="MlaD"/>
    <property type="match status" value="1"/>
</dbReference>
<dbReference type="PANTHER" id="PTHR33371">
    <property type="entry name" value="INTERMEMBRANE PHOSPHOLIPID TRANSPORT SYSTEM BINDING PROTEIN MLAD-RELATED"/>
    <property type="match status" value="1"/>
</dbReference>
<keyword evidence="4" id="KW-1185">Reference proteome</keyword>
<dbReference type="OrthoDB" id="8579797at2"/>
<name>A0A1H0AA76_9BACT</name>
<gene>
    <name evidence="3" type="ORF">SAMN04488516_101314</name>
</gene>
<dbReference type="InterPro" id="IPR003399">
    <property type="entry name" value="Mce/MlaD"/>
</dbReference>
<reference evidence="3 4" key="1">
    <citation type="submission" date="2016-10" db="EMBL/GenBank/DDBJ databases">
        <authorList>
            <person name="de Groot N.N."/>
        </authorList>
    </citation>
    <scope>NUCLEOTIDE SEQUENCE [LARGE SCALE GENOMIC DNA]</scope>
    <source>
        <strain evidence="3 4">DSM 15269</strain>
    </source>
</reference>
<feature type="transmembrane region" description="Helical" evidence="1">
    <location>
        <begin position="12"/>
        <end position="34"/>
    </location>
</feature>
<evidence type="ECO:0000256" key="1">
    <source>
        <dbReference type="SAM" id="Phobius"/>
    </source>
</evidence>
<evidence type="ECO:0000259" key="2">
    <source>
        <dbReference type="Pfam" id="PF02470"/>
    </source>
</evidence>
<dbReference type="PANTHER" id="PTHR33371:SF4">
    <property type="entry name" value="INTERMEMBRANE PHOSPHOLIPID TRANSPORT SYSTEM BINDING PROTEIN MLAD"/>
    <property type="match status" value="1"/>
</dbReference>
<keyword evidence="1" id="KW-1133">Transmembrane helix</keyword>
<organism evidence="3 4">
    <name type="scientific">Desulfonauticus submarinus</name>
    <dbReference type="NCBI Taxonomy" id="206665"/>
    <lineage>
        <taxon>Bacteria</taxon>
        <taxon>Pseudomonadati</taxon>
        <taxon>Thermodesulfobacteriota</taxon>
        <taxon>Desulfovibrionia</taxon>
        <taxon>Desulfovibrionales</taxon>
        <taxon>Desulfonauticaceae</taxon>
        <taxon>Desulfonauticus</taxon>
    </lineage>
</organism>
<protein>
    <submittedName>
        <fullName evidence="3">ABC-type transporter Mla maintaining outer membrane lipid asymmetry, component MlaD</fullName>
    </submittedName>
</protein>
<dbReference type="RefSeq" id="WP_092062340.1">
    <property type="nucleotide sequence ID" value="NZ_FNIN01000001.1"/>
</dbReference>
<evidence type="ECO:0000313" key="3">
    <source>
        <dbReference type="EMBL" id="SDN29616.1"/>
    </source>
</evidence>
<keyword evidence="1" id="KW-0472">Membrane</keyword>
<proteinExistence type="predicted"/>
<accession>A0A1H0AA76</accession>
<dbReference type="EMBL" id="FNIN01000001">
    <property type="protein sequence ID" value="SDN29616.1"/>
    <property type="molecule type" value="Genomic_DNA"/>
</dbReference>
<dbReference type="AlphaFoldDB" id="A0A1H0AA76"/>
<evidence type="ECO:0000313" key="4">
    <source>
        <dbReference type="Proteomes" id="UP000199602"/>
    </source>
</evidence>
<feature type="domain" description="Mce/MlaD" evidence="2">
    <location>
        <begin position="44"/>
        <end position="120"/>
    </location>
</feature>
<dbReference type="Proteomes" id="UP000199602">
    <property type="component" value="Unassembled WGS sequence"/>
</dbReference>
<dbReference type="STRING" id="206665.SAMN04488516_101314"/>
<sequence length="329" mass="38640">MFWDKKFKEFEYKVGFVLFWFILFLVFFLIYIGIKKDIFAKRVNYYIISKSGENIERGIPVKLSGFKIGQVEKLYLDKVDYIKIKISILEKYRKWFRKDTRIILDQEGIIGNPYLKVIPGSDKSPILPSGYTLTLTKVGGINELLMEAQPVIEDMKKIVANMRKITDDFLDKKSSIQRTIVNFEKITDNILKNKGFLYYLTQDNRPVKKFDSLLSHSDELVITMNTFLKNATLAIEDVRPIEKEFFKISKEVKSFVKDLKTIRKELQPIIDNTKDITLELKKATKDIYRLKIEAEYTLKKSNDILSGLQDKWPFKTNKEIIKNIEMPKP</sequence>
<keyword evidence="1" id="KW-0812">Transmembrane</keyword>